<accession>A0A267MKY9</accession>
<feature type="transmembrane region" description="Helical" evidence="1">
    <location>
        <begin position="21"/>
        <end position="41"/>
    </location>
</feature>
<protein>
    <submittedName>
        <fullName evidence="2">Uncharacterized protein</fullName>
    </submittedName>
</protein>
<name>A0A267MKY9_9FIRM</name>
<keyword evidence="3" id="KW-1185">Reference proteome</keyword>
<evidence type="ECO:0000313" key="3">
    <source>
        <dbReference type="Proteomes" id="UP000216024"/>
    </source>
</evidence>
<dbReference type="EMBL" id="NIBG01000003">
    <property type="protein sequence ID" value="PAB60264.1"/>
    <property type="molecule type" value="Genomic_DNA"/>
</dbReference>
<sequence>MKKNIQEKEIIRKFQRAQTTNMVITGVSLFILPLLVISGLLAEHNQLAIEKPLLYLCFAIIAIMFLSNIFLRRCPYCGMFMGKYRFFPSSCPNCGVKLK</sequence>
<keyword evidence="1" id="KW-0472">Membrane</keyword>
<evidence type="ECO:0000313" key="2">
    <source>
        <dbReference type="EMBL" id="PAB60264.1"/>
    </source>
</evidence>
<keyword evidence="1" id="KW-0812">Transmembrane</keyword>
<organism evidence="2 3">
    <name type="scientific">Anaeromicrobium sediminis</name>
    <dbReference type="NCBI Taxonomy" id="1478221"/>
    <lineage>
        <taxon>Bacteria</taxon>
        <taxon>Bacillati</taxon>
        <taxon>Bacillota</taxon>
        <taxon>Clostridia</taxon>
        <taxon>Peptostreptococcales</taxon>
        <taxon>Thermotaleaceae</taxon>
        <taxon>Anaeromicrobium</taxon>
    </lineage>
</organism>
<feature type="transmembrane region" description="Helical" evidence="1">
    <location>
        <begin position="53"/>
        <end position="71"/>
    </location>
</feature>
<dbReference type="AlphaFoldDB" id="A0A267MKY9"/>
<dbReference type="OrthoDB" id="2086161at2"/>
<proteinExistence type="predicted"/>
<evidence type="ECO:0000256" key="1">
    <source>
        <dbReference type="SAM" id="Phobius"/>
    </source>
</evidence>
<reference evidence="2 3" key="1">
    <citation type="submission" date="2017-06" db="EMBL/GenBank/DDBJ databases">
        <title>Draft genome sequence of anaerobic fermentative bacterium Anaeromicrobium sediminis DY2726D isolated from West Pacific Ocean sediments.</title>
        <authorList>
            <person name="Zeng X."/>
        </authorList>
    </citation>
    <scope>NUCLEOTIDE SEQUENCE [LARGE SCALE GENOMIC DNA]</scope>
    <source>
        <strain evidence="2 3">DY2726D</strain>
    </source>
</reference>
<keyword evidence="1" id="KW-1133">Transmembrane helix</keyword>
<comment type="caution">
    <text evidence="2">The sequence shown here is derived from an EMBL/GenBank/DDBJ whole genome shotgun (WGS) entry which is preliminary data.</text>
</comment>
<dbReference type="Proteomes" id="UP000216024">
    <property type="component" value="Unassembled WGS sequence"/>
</dbReference>
<dbReference type="RefSeq" id="WP_095131616.1">
    <property type="nucleotide sequence ID" value="NZ_NIBG01000003.1"/>
</dbReference>
<gene>
    <name evidence="2" type="ORF">CCE28_05020</name>
</gene>